<dbReference type="OrthoDB" id="3898400at2759"/>
<proteinExistence type="predicted"/>
<gene>
    <name evidence="2" type="ORF">EJ03DRAFT_336055</name>
</gene>
<sequence length="394" mass="43677">MDDVRTTRDMEDFLINPTYPHVAMDGDPGRALIRPDSNVSTTSPPDRMYSWKVHHKNASLPVINALSHFSWQSYASEEELASPVDADDMSARSPSIASLPRRISSEESLPELLEKSCDDAEQQCNKAQAVRVVVAGKAKVVSMPRLVDDKKRPTAIMHIPPALRKGSTDASSQTSSLDSRRDSPRTSAEESPSSPASTTPSSVDADEPPPIQPKSILRRRPSLPQLNTSRTQPAPPMPSTAHVRQAVDYWERQPIQPVERRQSMPLSPGLRKLHKISSSLAMNIFKKDIRQISREDDIAEEPDEMPQPPILAPALAGRPRPKMIARGASERAPPLVLPPCPEDYDDNDITNRMVAFPRRKDLCPAATSIEHAIDRREPHRRQRSISLVIAAARA</sequence>
<accession>A0A6G1LA42</accession>
<organism evidence="2 3">
    <name type="scientific">Teratosphaeria nubilosa</name>
    <dbReference type="NCBI Taxonomy" id="161662"/>
    <lineage>
        <taxon>Eukaryota</taxon>
        <taxon>Fungi</taxon>
        <taxon>Dikarya</taxon>
        <taxon>Ascomycota</taxon>
        <taxon>Pezizomycotina</taxon>
        <taxon>Dothideomycetes</taxon>
        <taxon>Dothideomycetidae</taxon>
        <taxon>Mycosphaerellales</taxon>
        <taxon>Teratosphaeriaceae</taxon>
        <taxon>Teratosphaeria</taxon>
    </lineage>
</organism>
<evidence type="ECO:0000313" key="3">
    <source>
        <dbReference type="Proteomes" id="UP000799436"/>
    </source>
</evidence>
<feature type="compositionally biased region" description="Low complexity" evidence="1">
    <location>
        <begin position="189"/>
        <end position="202"/>
    </location>
</feature>
<name>A0A6G1LA42_9PEZI</name>
<feature type="region of interest" description="Disordered" evidence="1">
    <location>
        <begin position="151"/>
        <end position="242"/>
    </location>
</feature>
<dbReference type="AlphaFoldDB" id="A0A6G1LA42"/>
<feature type="region of interest" description="Disordered" evidence="1">
    <location>
        <begin position="82"/>
        <end position="103"/>
    </location>
</feature>
<keyword evidence="3" id="KW-1185">Reference proteome</keyword>
<evidence type="ECO:0000256" key="1">
    <source>
        <dbReference type="SAM" id="MobiDB-lite"/>
    </source>
</evidence>
<evidence type="ECO:0000313" key="2">
    <source>
        <dbReference type="EMBL" id="KAF2769801.1"/>
    </source>
</evidence>
<dbReference type="EMBL" id="ML995831">
    <property type="protein sequence ID" value="KAF2769801.1"/>
    <property type="molecule type" value="Genomic_DNA"/>
</dbReference>
<dbReference type="Proteomes" id="UP000799436">
    <property type="component" value="Unassembled WGS sequence"/>
</dbReference>
<protein>
    <submittedName>
        <fullName evidence="2">Uncharacterized protein</fullName>
    </submittedName>
</protein>
<reference evidence="2" key="1">
    <citation type="journal article" date="2020" name="Stud. Mycol.">
        <title>101 Dothideomycetes genomes: a test case for predicting lifestyles and emergence of pathogens.</title>
        <authorList>
            <person name="Haridas S."/>
            <person name="Albert R."/>
            <person name="Binder M."/>
            <person name="Bloem J."/>
            <person name="Labutti K."/>
            <person name="Salamov A."/>
            <person name="Andreopoulos B."/>
            <person name="Baker S."/>
            <person name="Barry K."/>
            <person name="Bills G."/>
            <person name="Bluhm B."/>
            <person name="Cannon C."/>
            <person name="Castanera R."/>
            <person name="Culley D."/>
            <person name="Daum C."/>
            <person name="Ezra D."/>
            <person name="Gonzalez J."/>
            <person name="Henrissat B."/>
            <person name="Kuo A."/>
            <person name="Liang C."/>
            <person name="Lipzen A."/>
            <person name="Lutzoni F."/>
            <person name="Magnuson J."/>
            <person name="Mondo S."/>
            <person name="Nolan M."/>
            <person name="Ohm R."/>
            <person name="Pangilinan J."/>
            <person name="Park H.-J."/>
            <person name="Ramirez L."/>
            <person name="Alfaro M."/>
            <person name="Sun H."/>
            <person name="Tritt A."/>
            <person name="Yoshinaga Y."/>
            <person name="Zwiers L.-H."/>
            <person name="Turgeon B."/>
            <person name="Goodwin S."/>
            <person name="Spatafora J."/>
            <person name="Crous P."/>
            <person name="Grigoriev I."/>
        </authorList>
    </citation>
    <scope>NUCLEOTIDE SEQUENCE</scope>
    <source>
        <strain evidence="2">CBS 116005</strain>
    </source>
</reference>
<feature type="compositionally biased region" description="Polar residues" evidence="1">
    <location>
        <begin position="168"/>
        <end position="177"/>
    </location>
</feature>
<feature type="compositionally biased region" description="Basic and acidic residues" evidence="1">
    <location>
        <begin position="178"/>
        <end position="188"/>
    </location>
</feature>